<evidence type="ECO:0000256" key="2">
    <source>
        <dbReference type="ARBA" id="ARBA00012135"/>
    </source>
</evidence>
<dbReference type="Proteomes" id="UP000199588">
    <property type="component" value="Unassembled WGS sequence"/>
</dbReference>
<gene>
    <name evidence="4" type="ORF">SAMN02910354_00722</name>
</gene>
<sequence length="269" mass="28666">MVIPQVLTIAGSDSGGGAGIQADLKTFQMRGVFGTSVITAVTAQNTLGVFDIHPIPLASIQAQLRAVAKDFSISAVKIGMLGNTEIIQCVADCLEQYQFSHIVLDPVMIAKGGATLLEQSAVAALKNLILPKACLITPNIPEAERITGTQIKNEADIFNAAQIFHELGTNTVVIKGGHHNNSQSKLCKDWVFTQKGYFTLEAPRFATPHTHGTGCTFSACLTAELAKGKPVEQAVRTAKSYITAAIGHPLNIGHGHGPTNHWAYQNEQD</sequence>
<proteinExistence type="predicted"/>
<dbReference type="RefSeq" id="WP_090654435.1">
    <property type="nucleotide sequence ID" value="NZ_CP015031.1"/>
</dbReference>
<dbReference type="EMBL" id="FMUQ01000004">
    <property type="protein sequence ID" value="SCX88469.1"/>
    <property type="molecule type" value="Genomic_DNA"/>
</dbReference>
<organism evidence="4 5">
    <name type="scientific">Basfia succiniciproducens</name>
    <dbReference type="NCBI Taxonomy" id="653940"/>
    <lineage>
        <taxon>Bacteria</taxon>
        <taxon>Pseudomonadati</taxon>
        <taxon>Pseudomonadota</taxon>
        <taxon>Gammaproteobacteria</taxon>
        <taxon>Pasteurellales</taxon>
        <taxon>Pasteurellaceae</taxon>
        <taxon>Basfia</taxon>
    </lineage>
</organism>
<evidence type="ECO:0000259" key="3">
    <source>
        <dbReference type="Pfam" id="PF08543"/>
    </source>
</evidence>
<accession>A0A1G5BEC2</accession>
<dbReference type="InterPro" id="IPR013749">
    <property type="entry name" value="PM/HMP-P_kinase-1"/>
</dbReference>
<feature type="domain" description="Pyridoxamine kinase/Phosphomethylpyrimidine kinase" evidence="3">
    <location>
        <begin position="13"/>
        <end position="260"/>
    </location>
</feature>
<dbReference type="InterPro" id="IPR004399">
    <property type="entry name" value="HMP/HMP-P_kinase_dom"/>
</dbReference>
<dbReference type="CDD" id="cd01169">
    <property type="entry name" value="HMPP_kinase"/>
    <property type="match status" value="1"/>
</dbReference>
<evidence type="ECO:0000256" key="1">
    <source>
        <dbReference type="ARBA" id="ARBA00004948"/>
    </source>
</evidence>
<dbReference type="Gene3D" id="3.40.1190.20">
    <property type="match status" value="1"/>
</dbReference>
<name>A0A1G5BEC2_9PAST</name>
<comment type="pathway">
    <text evidence="1">Cofactor biosynthesis; thiamine diphosphate biosynthesis.</text>
</comment>
<dbReference type="Pfam" id="PF08543">
    <property type="entry name" value="Phos_pyr_kin"/>
    <property type="match status" value="1"/>
</dbReference>
<dbReference type="PANTHER" id="PTHR20858">
    <property type="entry name" value="PHOSPHOMETHYLPYRIMIDINE KINASE"/>
    <property type="match status" value="1"/>
</dbReference>
<keyword evidence="4" id="KW-0808">Transferase</keyword>
<comment type="caution">
    <text evidence="4">The sequence shown here is derived from an EMBL/GenBank/DDBJ whole genome shotgun (WGS) entry which is preliminary data.</text>
</comment>
<evidence type="ECO:0000313" key="5">
    <source>
        <dbReference type="Proteomes" id="UP000199588"/>
    </source>
</evidence>
<dbReference type="EC" id="2.7.1.49" evidence="2"/>
<dbReference type="NCBIfam" id="TIGR00097">
    <property type="entry name" value="HMP-P_kinase"/>
    <property type="match status" value="1"/>
</dbReference>
<protein>
    <recommendedName>
        <fullName evidence="2">hydroxymethylpyrimidine kinase</fullName>
        <ecNumber evidence="2">2.7.1.49</ecNumber>
    </recommendedName>
</protein>
<dbReference type="InterPro" id="IPR029056">
    <property type="entry name" value="Ribokinase-like"/>
</dbReference>
<keyword evidence="5" id="KW-1185">Reference proteome</keyword>
<evidence type="ECO:0000313" key="4">
    <source>
        <dbReference type="EMBL" id="SCX88469.1"/>
    </source>
</evidence>
<dbReference type="SUPFAM" id="SSF53613">
    <property type="entry name" value="Ribokinase-like"/>
    <property type="match status" value="1"/>
</dbReference>
<dbReference type="PANTHER" id="PTHR20858:SF17">
    <property type="entry name" value="HYDROXYMETHYLPYRIMIDINE_PHOSPHOMETHYLPYRIMIDINE KINASE THI20-RELATED"/>
    <property type="match status" value="1"/>
</dbReference>
<reference evidence="4 5" key="1">
    <citation type="submission" date="2016-10" db="EMBL/GenBank/DDBJ databases">
        <authorList>
            <person name="Varghese N."/>
            <person name="Submissions S."/>
        </authorList>
    </citation>
    <scope>NUCLEOTIDE SEQUENCE [LARGE SCALE GENOMIC DNA]</scope>
    <source>
        <strain evidence="4 5">DSM 22022</strain>
    </source>
</reference>
<keyword evidence="4" id="KW-0418">Kinase</keyword>
<dbReference type="GO" id="GO:0016301">
    <property type="term" value="F:kinase activity"/>
    <property type="evidence" value="ECO:0007669"/>
    <property type="project" value="UniProtKB-KW"/>
</dbReference>